<gene>
    <name evidence="2" type="ORF">GOB93_13600</name>
</gene>
<evidence type="ECO:0000256" key="1">
    <source>
        <dbReference type="SAM" id="MobiDB-lite"/>
    </source>
</evidence>
<sequence length="204" mass="20787">MPLPSSPTLHDNAGGPSQTIPKRNARVPRPMLAAAFSLTVSGLVTNPSPVFAAVQGGTTILAVSQSAADTGTASADRLVFRLQEASLGPGYGWGTGVLHYKGQDYAVKVSGGGGPAIGYSHSCAEGSVNNLGSVDDFDSTFWSVGAEATAGSGAGTMALQNGRGVELHLSTRTSGARLSAETARYRFRVLGPAKTSFESSRCPG</sequence>
<comment type="caution">
    <text evidence="2">The sequence shown here is derived from an EMBL/GenBank/DDBJ whole genome shotgun (WGS) entry which is preliminary data.</text>
</comment>
<organism evidence="2 3">
    <name type="scientific">Acetobacter musti</name>
    <dbReference type="NCBI Taxonomy" id="864732"/>
    <lineage>
        <taxon>Bacteria</taxon>
        <taxon>Pseudomonadati</taxon>
        <taxon>Pseudomonadota</taxon>
        <taxon>Alphaproteobacteria</taxon>
        <taxon>Acetobacterales</taxon>
        <taxon>Acetobacteraceae</taxon>
        <taxon>Acetobacter</taxon>
    </lineage>
</organism>
<dbReference type="RefSeq" id="WP_173584059.1">
    <property type="nucleotide sequence ID" value="NZ_WOTB01000019.1"/>
</dbReference>
<accession>A0ABX0JUI0</accession>
<evidence type="ECO:0000313" key="2">
    <source>
        <dbReference type="EMBL" id="NHN85668.1"/>
    </source>
</evidence>
<evidence type="ECO:0000313" key="3">
    <source>
        <dbReference type="Proteomes" id="UP000635278"/>
    </source>
</evidence>
<dbReference type="EMBL" id="WOTB01000019">
    <property type="protein sequence ID" value="NHN85668.1"/>
    <property type="molecule type" value="Genomic_DNA"/>
</dbReference>
<feature type="region of interest" description="Disordered" evidence="1">
    <location>
        <begin position="1"/>
        <end position="26"/>
    </location>
</feature>
<name>A0ABX0JUI0_9PROT</name>
<protein>
    <submittedName>
        <fullName evidence="2">Uncharacterized protein</fullName>
    </submittedName>
</protein>
<proteinExistence type="predicted"/>
<reference evidence="2 3" key="1">
    <citation type="journal article" date="2020" name="Int. J. Syst. Evol. Microbiol.">
        <title>Novel acetic acid bacteria from cider fermentations: Acetobacter conturbans sp. nov. and Acetobacter fallax sp. nov.</title>
        <authorList>
            <person name="Sombolestani A.S."/>
            <person name="Cleenwerck I."/>
            <person name="Cnockaert M."/>
            <person name="Borremans W."/>
            <person name="Wieme A.D."/>
            <person name="De Vuyst L."/>
            <person name="Vandamme P."/>
        </authorList>
    </citation>
    <scope>NUCLEOTIDE SEQUENCE [LARGE SCALE GENOMIC DNA]</scope>
    <source>
        <strain evidence="2 3">LMG 30640</strain>
    </source>
</reference>
<keyword evidence="3" id="KW-1185">Reference proteome</keyword>
<dbReference type="Proteomes" id="UP000635278">
    <property type="component" value="Unassembled WGS sequence"/>
</dbReference>